<gene>
    <name evidence="1" type="ORF">AMS68_007902</name>
</gene>
<accession>A0A6H0Y657</accession>
<dbReference type="Proteomes" id="UP000503462">
    <property type="component" value="Chromosome 5"/>
</dbReference>
<protein>
    <submittedName>
        <fullName evidence="1">Uncharacterized protein</fullName>
    </submittedName>
</protein>
<dbReference type="EMBL" id="CP051143">
    <property type="protein sequence ID" value="QIX02385.1"/>
    <property type="molecule type" value="Genomic_DNA"/>
</dbReference>
<evidence type="ECO:0000313" key="2">
    <source>
        <dbReference type="Proteomes" id="UP000503462"/>
    </source>
</evidence>
<keyword evidence="2" id="KW-1185">Reference proteome</keyword>
<proteinExistence type="predicted"/>
<dbReference type="PANTHER" id="PTHR39600:SF1">
    <property type="entry name" value="PEPTIDASE INHIBITOR I78 FAMILY PROTEIN"/>
    <property type="match status" value="1"/>
</dbReference>
<sequence>MPLVVPGLQSKDGNDQTSKWMNELMGKKIGDQSNETDLPEKHRVIEQGDMTTQDHVPERLNIHVGSDGTVQKVNHG</sequence>
<dbReference type="AlphaFoldDB" id="A0A6H0Y657"/>
<organism evidence="1 2">
    <name type="scientific">Peltaster fructicola</name>
    <dbReference type="NCBI Taxonomy" id="286661"/>
    <lineage>
        <taxon>Eukaryota</taxon>
        <taxon>Fungi</taxon>
        <taxon>Dikarya</taxon>
        <taxon>Ascomycota</taxon>
        <taxon>Pezizomycotina</taxon>
        <taxon>Dothideomycetes</taxon>
        <taxon>Dothideomycetes incertae sedis</taxon>
        <taxon>Peltaster</taxon>
    </lineage>
</organism>
<dbReference type="OrthoDB" id="10013825at2759"/>
<dbReference type="Gene3D" id="3.30.10.10">
    <property type="entry name" value="Trypsin Inhibitor V, subunit A"/>
    <property type="match status" value="1"/>
</dbReference>
<reference evidence="1 2" key="1">
    <citation type="journal article" date="2016" name="Sci. Rep.">
        <title>Peltaster fructicola genome reveals evolution from an invasive phytopathogen to an ectophytic parasite.</title>
        <authorList>
            <person name="Xu C."/>
            <person name="Chen H."/>
            <person name="Gleason M.L."/>
            <person name="Xu J.R."/>
            <person name="Liu H."/>
            <person name="Zhang R."/>
            <person name="Sun G."/>
        </authorList>
    </citation>
    <scope>NUCLEOTIDE SEQUENCE [LARGE SCALE GENOMIC DNA]</scope>
    <source>
        <strain evidence="1 2">LNHT1506</strain>
    </source>
</reference>
<evidence type="ECO:0000313" key="1">
    <source>
        <dbReference type="EMBL" id="QIX02385.1"/>
    </source>
</evidence>
<dbReference type="PANTHER" id="PTHR39600">
    <property type="entry name" value="PEPTIDASE INHIBITOR I78 FAMILY PROTEIN"/>
    <property type="match status" value="1"/>
</dbReference>
<name>A0A6H0Y657_9PEZI</name>